<dbReference type="Pfam" id="PF03401">
    <property type="entry name" value="TctC"/>
    <property type="match status" value="1"/>
</dbReference>
<dbReference type="Proteomes" id="UP001553161">
    <property type="component" value="Unassembled WGS sequence"/>
</dbReference>
<evidence type="ECO:0000256" key="1">
    <source>
        <dbReference type="ARBA" id="ARBA00006987"/>
    </source>
</evidence>
<proteinExistence type="inferred from homology"/>
<dbReference type="EMBL" id="JBFBVU010000014">
    <property type="protein sequence ID" value="MEV8467549.1"/>
    <property type="molecule type" value="Genomic_DNA"/>
</dbReference>
<evidence type="ECO:0000313" key="4">
    <source>
        <dbReference type="Proteomes" id="UP001553161"/>
    </source>
</evidence>
<feature type="chain" id="PRO_5047379694" evidence="2">
    <location>
        <begin position="19"/>
        <end position="340"/>
    </location>
</feature>
<keyword evidence="4" id="KW-1185">Reference proteome</keyword>
<reference evidence="3 4" key="1">
    <citation type="submission" date="2024-07" db="EMBL/GenBank/DDBJ databases">
        <authorList>
            <person name="Kang M."/>
        </authorList>
    </citation>
    <scope>NUCLEOTIDE SEQUENCE [LARGE SCALE GENOMIC DNA]</scope>
    <source>
        <strain evidence="3 4">DFM31</strain>
    </source>
</reference>
<sequence>MKHLTKIAVLAAAGAAFAAPLAADNHGWKPDRPINIIVPWSAGGSTDQVTRVVAPILEEALGTEIVVVNQPGASGSTGTQAALDAPRDGYTWTANAIANNATYSVTGLIENTSIDDYEIYLHVANVPLVSVNADAPYKDFPELLAAMASGSVTVGTAGVNSSGGMALAAIKESAEGDLSGARMIAYDGGNPAVIAAASGEVVATTQLAVEQTEMIRAGRLRPLAVLSDTPLVVEGIDPVPPITEFMPDFEVAADYFGVFIPKGAPQEVYDTVNQVWQDKVMTSEALQSYATDRGAVFAPSYGKEAYDRAMPVVIAEACARVTRGEAVVDPSEIGITCPAE</sequence>
<gene>
    <name evidence="3" type="ORF">AB0T83_12245</name>
</gene>
<dbReference type="RefSeq" id="WP_366193407.1">
    <property type="nucleotide sequence ID" value="NZ_JBFBVU010000014.1"/>
</dbReference>
<keyword evidence="2" id="KW-0732">Signal</keyword>
<dbReference type="PIRSF" id="PIRSF017082">
    <property type="entry name" value="YflP"/>
    <property type="match status" value="1"/>
</dbReference>
<dbReference type="PANTHER" id="PTHR42928">
    <property type="entry name" value="TRICARBOXYLATE-BINDING PROTEIN"/>
    <property type="match status" value="1"/>
</dbReference>
<dbReference type="CDD" id="cd07012">
    <property type="entry name" value="PBP2_Bug_TTT"/>
    <property type="match status" value="1"/>
</dbReference>
<accession>A0ABV3L7K1</accession>
<dbReference type="SUPFAM" id="SSF53850">
    <property type="entry name" value="Periplasmic binding protein-like II"/>
    <property type="match status" value="1"/>
</dbReference>
<evidence type="ECO:0000256" key="2">
    <source>
        <dbReference type="SAM" id="SignalP"/>
    </source>
</evidence>
<comment type="caution">
    <text evidence="3">The sequence shown here is derived from an EMBL/GenBank/DDBJ whole genome shotgun (WGS) entry which is preliminary data.</text>
</comment>
<dbReference type="PANTHER" id="PTHR42928:SF5">
    <property type="entry name" value="BLR1237 PROTEIN"/>
    <property type="match status" value="1"/>
</dbReference>
<protein>
    <submittedName>
        <fullName evidence="3">Tripartite tricarboxylate transporter substrate binding protein</fullName>
    </submittedName>
</protein>
<feature type="signal peptide" evidence="2">
    <location>
        <begin position="1"/>
        <end position="18"/>
    </location>
</feature>
<organism evidence="3 4">
    <name type="scientific">Meridianimarinicoccus marinus</name>
    <dbReference type="NCBI Taxonomy" id="3231483"/>
    <lineage>
        <taxon>Bacteria</taxon>
        <taxon>Pseudomonadati</taxon>
        <taxon>Pseudomonadota</taxon>
        <taxon>Alphaproteobacteria</taxon>
        <taxon>Rhodobacterales</taxon>
        <taxon>Paracoccaceae</taxon>
        <taxon>Meridianimarinicoccus</taxon>
    </lineage>
</organism>
<dbReference type="Gene3D" id="3.40.190.150">
    <property type="entry name" value="Bordetella uptake gene, domain 1"/>
    <property type="match status" value="1"/>
</dbReference>
<dbReference type="InterPro" id="IPR005064">
    <property type="entry name" value="BUG"/>
</dbReference>
<comment type="similarity">
    <text evidence="1">Belongs to the UPF0065 (bug) family.</text>
</comment>
<evidence type="ECO:0000313" key="3">
    <source>
        <dbReference type="EMBL" id="MEV8467549.1"/>
    </source>
</evidence>
<dbReference type="InterPro" id="IPR042100">
    <property type="entry name" value="Bug_dom1"/>
</dbReference>
<name>A0ABV3L7K1_9RHOB</name>
<dbReference type="Gene3D" id="3.40.190.10">
    <property type="entry name" value="Periplasmic binding protein-like II"/>
    <property type="match status" value="1"/>
</dbReference>